<dbReference type="EMBL" id="POSK01000002">
    <property type="protein sequence ID" value="PNI06206.1"/>
    <property type="molecule type" value="Genomic_DNA"/>
</dbReference>
<name>A0A2J8I6P0_VIBDI</name>
<accession>A0A2J8I6P0</accession>
<gene>
    <name evidence="1" type="ORF">C1N32_04190</name>
</gene>
<organism evidence="1 2">
    <name type="scientific">Vibrio diazotrophicus</name>
    <dbReference type="NCBI Taxonomy" id="685"/>
    <lineage>
        <taxon>Bacteria</taxon>
        <taxon>Pseudomonadati</taxon>
        <taxon>Pseudomonadota</taxon>
        <taxon>Gammaproteobacteria</taxon>
        <taxon>Vibrionales</taxon>
        <taxon>Vibrionaceae</taxon>
        <taxon>Vibrio</taxon>
    </lineage>
</organism>
<evidence type="ECO:0000313" key="2">
    <source>
        <dbReference type="Proteomes" id="UP000236449"/>
    </source>
</evidence>
<dbReference type="Proteomes" id="UP000236449">
    <property type="component" value="Unassembled WGS sequence"/>
</dbReference>
<sequence length="86" mass="10101">MSKSKSPYISKTIQVEIHEFPCSKCKVGVYRVMRGRILAGGQWPHKCSHCQRECYIAFPFPMITYKGEKFILDKHVPREEPRPNFK</sequence>
<dbReference type="AlphaFoldDB" id="A0A2J8I6P0"/>
<evidence type="ECO:0000313" key="1">
    <source>
        <dbReference type="EMBL" id="PNI06206.1"/>
    </source>
</evidence>
<proteinExistence type="predicted"/>
<protein>
    <submittedName>
        <fullName evidence="1">Uncharacterized protein</fullName>
    </submittedName>
</protein>
<reference evidence="1 2" key="1">
    <citation type="submission" date="2018-01" db="EMBL/GenBank/DDBJ databases">
        <title>Draft genome sequences of six Vibrio diazotrophicus strains isolated from deep-sea sediments of the Baltic Sea.</title>
        <authorList>
            <person name="Castillo D."/>
            <person name="Vandieken V."/>
            <person name="Chiang O."/>
            <person name="Middelboe M."/>
        </authorList>
    </citation>
    <scope>NUCLEOTIDE SEQUENCE [LARGE SCALE GENOMIC DNA]</scope>
    <source>
        <strain evidence="1 2">60.27F</strain>
    </source>
</reference>
<comment type="caution">
    <text evidence="1">The sequence shown here is derived from an EMBL/GenBank/DDBJ whole genome shotgun (WGS) entry which is preliminary data.</text>
</comment>